<reference evidence="6 7" key="1">
    <citation type="submission" date="2016-10" db="EMBL/GenBank/DDBJ databases">
        <authorList>
            <person name="Varghese N."/>
            <person name="Submissions S."/>
        </authorList>
    </citation>
    <scope>NUCLEOTIDE SEQUENCE [LARGE SCALE GENOMIC DNA]</scope>
    <source>
        <strain evidence="6 7">DSM 2260</strain>
    </source>
</reference>
<dbReference type="InterPro" id="IPR011010">
    <property type="entry name" value="DNA_brk_join_enz"/>
</dbReference>
<feature type="domain" description="Tyr recombinase" evidence="5">
    <location>
        <begin position="210"/>
        <end position="422"/>
    </location>
</feature>
<dbReference type="PANTHER" id="PTHR30349:SF64">
    <property type="entry name" value="PROPHAGE INTEGRASE INTD-RELATED"/>
    <property type="match status" value="1"/>
</dbReference>
<evidence type="ECO:0000256" key="3">
    <source>
        <dbReference type="ARBA" id="ARBA00023172"/>
    </source>
</evidence>
<dbReference type="PROSITE" id="PS51898">
    <property type="entry name" value="TYR_RECOMBINASE"/>
    <property type="match status" value="1"/>
</dbReference>
<keyword evidence="3" id="KW-0233">DNA recombination</keyword>
<keyword evidence="2" id="KW-0238">DNA-binding</keyword>
<comment type="caution">
    <text evidence="6">The sequence shown here is derived from an EMBL/GenBank/DDBJ whole genome shotgun (WGS) entry which is preliminary data.</text>
</comment>
<feature type="region of interest" description="Disordered" evidence="4">
    <location>
        <begin position="437"/>
        <end position="484"/>
    </location>
</feature>
<organism evidence="6 7">
    <name type="scientific">Myxococcus virescens</name>
    <dbReference type="NCBI Taxonomy" id="83456"/>
    <lineage>
        <taxon>Bacteria</taxon>
        <taxon>Pseudomonadati</taxon>
        <taxon>Myxococcota</taxon>
        <taxon>Myxococcia</taxon>
        <taxon>Myxococcales</taxon>
        <taxon>Cystobacterineae</taxon>
        <taxon>Myxococcaceae</taxon>
        <taxon>Myxococcus</taxon>
    </lineage>
</organism>
<dbReference type="Gene3D" id="1.10.150.130">
    <property type="match status" value="1"/>
</dbReference>
<evidence type="ECO:0000313" key="7">
    <source>
        <dbReference type="Proteomes" id="UP000198717"/>
    </source>
</evidence>
<evidence type="ECO:0000256" key="4">
    <source>
        <dbReference type="SAM" id="MobiDB-lite"/>
    </source>
</evidence>
<comment type="similarity">
    <text evidence="1">Belongs to the 'phage' integrase family.</text>
</comment>
<evidence type="ECO:0000256" key="2">
    <source>
        <dbReference type="ARBA" id="ARBA00023125"/>
    </source>
</evidence>
<protein>
    <submittedName>
        <fullName evidence="6">Site-specific recombinase XerC</fullName>
    </submittedName>
</protein>
<dbReference type="InterPro" id="IPR050090">
    <property type="entry name" value="Tyrosine_recombinase_XerCD"/>
</dbReference>
<accession>A0ABY0MKZ7</accession>
<dbReference type="EMBL" id="FNAJ01000002">
    <property type="protein sequence ID" value="SDD66178.1"/>
    <property type="molecule type" value="Genomic_DNA"/>
</dbReference>
<dbReference type="PANTHER" id="PTHR30349">
    <property type="entry name" value="PHAGE INTEGRASE-RELATED"/>
    <property type="match status" value="1"/>
</dbReference>
<name>A0ABY0MKZ7_9BACT</name>
<keyword evidence="7" id="KW-1185">Reference proteome</keyword>
<sequence>MARVFFRYSEEVLDALAAQYGLERKGLIGALQKREEVGEKVVWPRQEAPTNGTWYLDYRDAAKARQQPSTIARTKSEAEKKLRDALNDTDDAKAGRRPTRFRPMRLSDAAAEMLKLRVGTPSYVMDELNLRLHVLPFLGRKFLTEITPADVEELAVILSRGGKGRKALAPGSVQQAIRRLASVFTWAKKKKLFFGDSPTREAKRPKIPKRLPKRLSDVQVVKLLSESRQWHDLFWVAATTGLREGELCALEWTHLVLDTEEPHVLVAGSHSADTPKDFEERVVPIPRDVAEMLRRRRDAATSRYVWPGPDGGMQRCADTVYGDAFKEAAVRAGLVRGWAHACNCGHHFFAPTRRPRRCPKCPATVLPKVVRGEFTFRHLRSTYASALGNPVLAQKALGHSDLSTTMVHYYQVDAAKVREAAEVLPFAVGAGRLAATGQMRDKSTQHSNQEEVSAMLASDVSPLSPSSQALGRWSRTTPSQYSFP</sequence>
<proteinExistence type="inferred from homology"/>
<dbReference type="InterPro" id="IPR010998">
    <property type="entry name" value="Integrase_recombinase_N"/>
</dbReference>
<feature type="compositionally biased region" description="Basic and acidic residues" evidence="4">
    <location>
        <begin position="74"/>
        <end position="94"/>
    </location>
</feature>
<dbReference type="InterPro" id="IPR013762">
    <property type="entry name" value="Integrase-like_cat_sf"/>
</dbReference>
<evidence type="ECO:0000259" key="5">
    <source>
        <dbReference type="PROSITE" id="PS51898"/>
    </source>
</evidence>
<dbReference type="RefSeq" id="WP_090487551.1">
    <property type="nucleotide sequence ID" value="NZ_FNAJ01000002.1"/>
</dbReference>
<gene>
    <name evidence="6" type="ORF">SAMN04488504_102173</name>
</gene>
<dbReference type="Gene3D" id="1.10.443.10">
    <property type="entry name" value="Intergrase catalytic core"/>
    <property type="match status" value="1"/>
</dbReference>
<evidence type="ECO:0000313" key="6">
    <source>
        <dbReference type="EMBL" id="SDD66178.1"/>
    </source>
</evidence>
<feature type="compositionally biased region" description="Polar residues" evidence="4">
    <location>
        <begin position="461"/>
        <end position="484"/>
    </location>
</feature>
<dbReference type="InterPro" id="IPR002104">
    <property type="entry name" value="Integrase_catalytic"/>
</dbReference>
<dbReference type="Proteomes" id="UP000198717">
    <property type="component" value="Unassembled WGS sequence"/>
</dbReference>
<dbReference type="SUPFAM" id="SSF56349">
    <property type="entry name" value="DNA breaking-rejoining enzymes"/>
    <property type="match status" value="1"/>
</dbReference>
<feature type="region of interest" description="Disordered" evidence="4">
    <location>
        <begin position="66"/>
        <end position="96"/>
    </location>
</feature>
<evidence type="ECO:0000256" key="1">
    <source>
        <dbReference type="ARBA" id="ARBA00008857"/>
    </source>
</evidence>